<feature type="repeat" description="WD" evidence="3">
    <location>
        <begin position="670"/>
        <end position="694"/>
    </location>
</feature>
<dbReference type="SUPFAM" id="SSF50978">
    <property type="entry name" value="WD40 repeat-like"/>
    <property type="match status" value="1"/>
</dbReference>
<reference evidence="6" key="2">
    <citation type="submission" date="2023-05" db="EMBL/GenBank/DDBJ databases">
        <authorList>
            <consortium name="Lawrence Berkeley National Laboratory"/>
            <person name="Steindorff A."/>
            <person name="Hensen N."/>
            <person name="Bonometti L."/>
            <person name="Westerberg I."/>
            <person name="Brannstrom I.O."/>
            <person name="Guillou S."/>
            <person name="Cros-Aarteil S."/>
            <person name="Calhoun S."/>
            <person name="Haridas S."/>
            <person name="Kuo A."/>
            <person name="Mondo S."/>
            <person name="Pangilinan J."/>
            <person name="Riley R."/>
            <person name="Labutti K."/>
            <person name="Andreopoulos B."/>
            <person name="Lipzen A."/>
            <person name="Chen C."/>
            <person name="Yanf M."/>
            <person name="Daum C."/>
            <person name="Ng V."/>
            <person name="Clum A."/>
            <person name="Ohm R."/>
            <person name="Martin F."/>
            <person name="Silar P."/>
            <person name="Natvig D."/>
            <person name="Lalanne C."/>
            <person name="Gautier V."/>
            <person name="Ament-Velasquez S.L."/>
            <person name="Kruys A."/>
            <person name="Hutchinson M.I."/>
            <person name="Powell A.J."/>
            <person name="Barry K."/>
            <person name="Miller A.N."/>
            <person name="Grigoriev I.V."/>
            <person name="Debuchy R."/>
            <person name="Gladieux P."/>
            <person name="Thoren M.H."/>
            <person name="Johannesson H."/>
        </authorList>
    </citation>
    <scope>NUCLEOTIDE SEQUENCE</scope>
    <source>
        <strain evidence="6">CBS 359.72</strain>
    </source>
</reference>
<dbReference type="InterPro" id="IPR019775">
    <property type="entry name" value="WD40_repeat_CS"/>
</dbReference>
<evidence type="ECO:0000256" key="4">
    <source>
        <dbReference type="SAM" id="Coils"/>
    </source>
</evidence>
<evidence type="ECO:0000313" key="7">
    <source>
        <dbReference type="Proteomes" id="UP001303647"/>
    </source>
</evidence>
<feature type="coiled-coil region" evidence="4">
    <location>
        <begin position="295"/>
        <end position="322"/>
    </location>
</feature>
<feature type="compositionally biased region" description="Acidic residues" evidence="5">
    <location>
        <begin position="418"/>
        <end position="434"/>
    </location>
</feature>
<dbReference type="InterPro" id="IPR001680">
    <property type="entry name" value="WD40_rpt"/>
</dbReference>
<feature type="compositionally biased region" description="Basic and acidic residues" evidence="5">
    <location>
        <begin position="924"/>
        <end position="935"/>
    </location>
</feature>
<comment type="caution">
    <text evidence="6">The sequence shown here is derived from an EMBL/GenBank/DDBJ whole genome shotgun (WGS) entry which is preliminary data.</text>
</comment>
<keyword evidence="7" id="KW-1185">Reference proteome</keyword>
<dbReference type="GO" id="GO:0005634">
    <property type="term" value="C:nucleus"/>
    <property type="evidence" value="ECO:0007669"/>
    <property type="project" value="TreeGrafter"/>
</dbReference>
<evidence type="ECO:0000256" key="2">
    <source>
        <dbReference type="ARBA" id="ARBA00022737"/>
    </source>
</evidence>
<evidence type="ECO:0000313" key="6">
    <source>
        <dbReference type="EMBL" id="KAK4248416.1"/>
    </source>
</evidence>
<feature type="repeat" description="WD" evidence="3">
    <location>
        <begin position="557"/>
        <end position="599"/>
    </location>
</feature>
<name>A0AAN7HG33_9PEZI</name>
<dbReference type="Gene3D" id="2.130.10.10">
    <property type="entry name" value="YVTN repeat-like/Quinoprotein amine dehydrogenase"/>
    <property type="match status" value="2"/>
</dbReference>
<organism evidence="6 7">
    <name type="scientific">Corynascus novoguineensis</name>
    <dbReference type="NCBI Taxonomy" id="1126955"/>
    <lineage>
        <taxon>Eukaryota</taxon>
        <taxon>Fungi</taxon>
        <taxon>Dikarya</taxon>
        <taxon>Ascomycota</taxon>
        <taxon>Pezizomycotina</taxon>
        <taxon>Sordariomycetes</taxon>
        <taxon>Sordariomycetidae</taxon>
        <taxon>Sordariales</taxon>
        <taxon>Chaetomiaceae</taxon>
        <taxon>Corynascus</taxon>
    </lineage>
</organism>
<keyword evidence="2" id="KW-0677">Repeat</keyword>
<sequence length="935" mass="103625">MSSTSVLTPEEKEHFLIHGWVKISNAFTREQAEDFTANVWTRLGMDPNDQSTWTRLRTNMPGIRKFDPAVFAPRAWAAICELCGGEDRVDPASREWRDSLIVNLGDEKHGGKPIPPQDLPEWHVDGDFFVHYLDSREQALLVTPLFTDIVPNGGATIICPEAIPKIAKHLHDHPEGVSPRMVPRGQPKFEQGQEKDLSFFCNVAKSCDNFIEATGQVGDVYLMHPLMLHAPSSNALRRVRIIINPAVSLKTEHCFDREDGNYSLVEQFTLRSLGKDRLPGWKATGPREAIVPERVRIQERMKQEELKRLAELEAKKAQQSTEGQQTNFDTTADLLTFNNPNFASPPTPYSLQPRMSDSESDDYRVEEPILAPDDPMRAFVPKSFGKTTKEANVARQIEQTRRQVEKPAPQKQKKPASDSDDSDDSDSESDDEDVAERFPVTHEMVLKTHERAVTSIALDPAGSRMVTGSLDAKVNFHDFPAMTPTTLRAFKSVDPWETKKSAPADSHAIQHVEFSRHSGSVFLCVTAHPQAKILSRDGAVVTEFVKGDMYLRDMNNTKGHVGEVTSGTWHPADPNICVTAGSDSTLRIWDINNKRSQKDVIVFKSKAAGTAGRTRMTAVAWGASAQGNSSVLVSAALDGSLVMYSGNGPFTRPAAEIRDAHRPDTWTGGIDISTDGRMVVTRGGDGLIKLWDTRKFKQPLVKIDHPSTSDRYPMTNIKYSPDSRYIITGSASGHLHILNPANLRPEHVTPITPGIPLIAVDWHPKLNQILTGSANAETRVLYNPSLSTRGALEVMSRAPKKRHVDDDPAFTTDQSQLGLSADAIITPGALASAKRGGGVSVSGKTSRDPYRPQVQQITPFMRSQPDEKHIEENIPLSRMLHEDPREALLKYADVAKKDPVFTGAWAKTQPVTQYTELSDEEEGGKEGRDAKRVKR</sequence>
<feature type="region of interest" description="Disordered" evidence="5">
    <location>
        <begin position="912"/>
        <end position="935"/>
    </location>
</feature>
<dbReference type="PANTHER" id="PTHR16017:SF0">
    <property type="entry name" value="WD REPEAT-CONTAINING PROTEIN 70"/>
    <property type="match status" value="1"/>
</dbReference>
<dbReference type="GO" id="GO:0035861">
    <property type="term" value="C:site of double-strand break"/>
    <property type="evidence" value="ECO:0007669"/>
    <property type="project" value="TreeGrafter"/>
</dbReference>
<feature type="region of interest" description="Disordered" evidence="5">
    <location>
        <begin position="338"/>
        <end position="442"/>
    </location>
</feature>
<dbReference type="InterPro" id="IPR051858">
    <property type="entry name" value="WD_repeat_GAD-1"/>
</dbReference>
<dbReference type="Gene3D" id="2.60.120.620">
    <property type="entry name" value="q2cbj1_9rhob like domain"/>
    <property type="match status" value="1"/>
</dbReference>
<keyword evidence="4" id="KW-0175">Coiled coil</keyword>
<dbReference type="SMART" id="SM00320">
    <property type="entry name" value="WD40"/>
    <property type="match status" value="5"/>
</dbReference>
<accession>A0AAN7HG33</accession>
<reference evidence="6" key="1">
    <citation type="journal article" date="2023" name="Mol. Phylogenet. Evol.">
        <title>Genome-scale phylogeny and comparative genomics of the fungal order Sordariales.</title>
        <authorList>
            <person name="Hensen N."/>
            <person name="Bonometti L."/>
            <person name="Westerberg I."/>
            <person name="Brannstrom I.O."/>
            <person name="Guillou S."/>
            <person name="Cros-Aarteil S."/>
            <person name="Calhoun S."/>
            <person name="Haridas S."/>
            <person name="Kuo A."/>
            <person name="Mondo S."/>
            <person name="Pangilinan J."/>
            <person name="Riley R."/>
            <person name="LaButti K."/>
            <person name="Andreopoulos B."/>
            <person name="Lipzen A."/>
            <person name="Chen C."/>
            <person name="Yan M."/>
            <person name="Daum C."/>
            <person name="Ng V."/>
            <person name="Clum A."/>
            <person name="Steindorff A."/>
            <person name="Ohm R.A."/>
            <person name="Martin F."/>
            <person name="Silar P."/>
            <person name="Natvig D.O."/>
            <person name="Lalanne C."/>
            <person name="Gautier V."/>
            <person name="Ament-Velasquez S.L."/>
            <person name="Kruys A."/>
            <person name="Hutchinson M.I."/>
            <person name="Powell A.J."/>
            <person name="Barry K."/>
            <person name="Miller A.N."/>
            <person name="Grigoriev I.V."/>
            <person name="Debuchy R."/>
            <person name="Gladieux P."/>
            <person name="Hiltunen Thoren M."/>
            <person name="Johannesson H."/>
        </authorList>
    </citation>
    <scope>NUCLEOTIDE SEQUENCE</scope>
    <source>
        <strain evidence="6">CBS 359.72</strain>
    </source>
</reference>
<dbReference type="SUPFAM" id="SSF51197">
    <property type="entry name" value="Clavaminate synthase-like"/>
    <property type="match status" value="1"/>
</dbReference>
<dbReference type="PANTHER" id="PTHR16017">
    <property type="entry name" value="GASTRULATION DEFECTIVE PROTEIN 1-RELATED"/>
    <property type="match status" value="1"/>
</dbReference>
<proteinExistence type="predicted"/>
<dbReference type="PROSITE" id="PS50082">
    <property type="entry name" value="WD_REPEATS_2"/>
    <property type="match status" value="3"/>
</dbReference>
<dbReference type="EMBL" id="MU857638">
    <property type="protein sequence ID" value="KAK4248416.1"/>
    <property type="molecule type" value="Genomic_DNA"/>
</dbReference>
<protein>
    <submittedName>
        <fullName evidence="6">WD40-repeat-containing domain protein</fullName>
    </submittedName>
</protein>
<dbReference type="Pfam" id="PF00400">
    <property type="entry name" value="WD40"/>
    <property type="match status" value="3"/>
</dbReference>
<dbReference type="PROSITE" id="PS00678">
    <property type="entry name" value="WD_REPEATS_1"/>
    <property type="match status" value="1"/>
</dbReference>
<gene>
    <name evidence="6" type="ORF">C7999DRAFT_40420</name>
</gene>
<dbReference type="AlphaFoldDB" id="A0AAN7HG33"/>
<dbReference type="Proteomes" id="UP001303647">
    <property type="component" value="Unassembled WGS sequence"/>
</dbReference>
<dbReference type="InterPro" id="IPR036322">
    <property type="entry name" value="WD40_repeat_dom_sf"/>
</dbReference>
<evidence type="ECO:0000256" key="5">
    <source>
        <dbReference type="SAM" id="MobiDB-lite"/>
    </source>
</evidence>
<feature type="repeat" description="WD" evidence="3">
    <location>
        <begin position="446"/>
        <end position="478"/>
    </location>
</feature>
<keyword evidence="1 3" id="KW-0853">WD repeat</keyword>
<evidence type="ECO:0000256" key="3">
    <source>
        <dbReference type="PROSITE-ProRule" id="PRU00221"/>
    </source>
</evidence>
<evidence type="ECO:0000256" key="1">
    <source>
        <dbReference type="ARBA" id="ARBA00022574"/>
    </source>
</evidence>
<dbReference type="PROSITE" id="PS50294">
    <property type="entry name" value="WD_REPEATS_REGION"/>
    <property type="match status" value="1"/>
</dbReference>
<dbReference type="InterPro" id="IPR015943">
    <property type="entry name" value="WD40/YVTN_repeat-like_dom_sf"/>
</dbReference>